<dbReference type="InterPro" id="IPR029052">
    <property type="entry name" value="Metallo-depent_PP-like"/>
</dbReference>
<feature type="non-terminal residue" evidence="1">
    <location>
        <position position="174"/>
    </location>
</feature>
<organism evidence="1">
    <name type="scientific">marine sediment metagenome</name>
    <dbReference type="NCBI Taxonomy" id="412755"/>
    <lineage>
        <taxon>unclassified sequences</taxon>
        <taxon>metagenomes</taxon>
        <taxon>ecological metagenomes</taxon>
    </lineage>
</organism>
<name>A0A0F9ECX3_9ZZZZ</name>
<reference evidence="1" key="1">
    <citation type="journal article" date="2015" name="Nature">
        <title>Complex archaea that bridge the gap between prokaryotes and eukaryotes.</title>
        <authorList>
            <person name="Spang A."/>
            <person name="Saw J.H."/>
            <person name="Jorgensen S.L."/>
            <person name="Zaremba-Niedzwiedzka K."/>
            <person name="Martijn J."/>
            <person name="Lind A.E."/>
            <person name="van Eijk R."/>
            <person name="Schleper C."/>
            <person name="Guy L."/>
            <person name="Ettema T.J."/>
        </authorList>
    </citation>
    <scope>NUCLEOTIDE SEQUENCE</scope>
</reference>
<evidence type="ECO:0008006" key="2">
    <source>
        <dbReference type="Google" id="ProtNLM"/>
    </source>
</evidence>
<dbReference type="EMBL" id="LAZR01025432">
    <property type="protein sequence ID" value="KKL71928.1"/>
    <property type="molecule type" value="Genomic_DNA"/>
</dbReference>
<protein>
    <recommendedName>
        <fullName evidence="2">Calcineurin-like phosphoesterase domain-containing protein</fullName>
    </recommendedName>
</protein>
<sequence>MDNLELIYYARQLRTTLKNVIVVPISDAHYGNPYFSKRHFMETLQYVQNTPNVFAICNGDLCESSIRTSKGEIFKQVGSPQDQRNWIIKQLKPIKHKILGMTTGNHEARIYNEVGVDISKDIADALGVPYRPEGMLLKISFGSGNSGHPNKPYVYWGYATHGYGGARTKSAKAV</sequence>
<comment type="caution">
    <text evidence="1">The sequence shown here is derived from an EMBL/GenBank/DDBJ whole genome shotgun (WGS) entry which is preliminary data.</text>
</comment>
<gene>
    <name evidence="1" type="ORF">LCGC14_2089970</name>
</gene>
<dbReference type="AlphaFoldDB" id="A0A0F9ECX3"/>
<dbReference type="SUPFAM" id="SSF56300">
    <property type="entry name" value="Metallo-dependent phosphatases"/>
    <property type="match status" value="1"/>
</dbReference>
<accession>A0A0F9ECX3</accession>
<proteinExistence type="predicted"/>
<evidence type="ECO:0000313" key="1">
    <source>
        <dbReference type="EMBL" id="KKL71928.1"/>
    </source>
</evidence>